<organism evidence="3 4">
    <name type="scientific">Fuerstiella marisgermanici</name>
    <dbReference type="NCBI Taxonomy" id="1891926"/>
    <lineage>
        <taxon>Bacteria</taxon>
        <taxon>Pseudomonadati</taxon>
        <taxon>Planctomycetota</taxon>
        <taxon>Planctomycetia</taxon>
        <taxon>Planctomycetales</taxon>
        <taxon>Planctomycetaceae</taxon>
        <taxon>Fuerstiella</taxon>
    </lineage>
</organism>
<dbReference type="EMBL" id="CP017641">
    <property type="protein sequence ID" value="APZ93664.1"/>
    <property type="molecule type" value="Genomic_DNA"/>
</dbReference>
<evidence type="ECO:0000313" key="4">
    <source>
        <dbReference type="Proteomes" id="UP000187735"/>
    </source>
</evidence>
<dbReference type="AlphaFoldDB" id="A0A1P8WHX1"/>
<gene>
    <name evidence="3" type="ORF">Fuma_03282</name>
</gene>
<accession>A0A1P8WHX1</accession>
<dbReference type="InterPro" id="IPR016024">
    <property type="entry name" value="ARM-type_fold"/>
</dbReference>
<dbReference type="Gene3D" id="1.25.10.10">
    <property type="entry name" value="Leucine-rich Repeat Variant"/>
    <property type="match status" value="2"/>
</dbReference>
<evidence type="ECO:0008006" key="5">
    <source>
        <dbReference type="Google" id="ProtNLM"/>
    </source>
</evidence>
<keyword evidence="2" id="KW-0472">Membrane</keyword>
<dbReference type="OrthoDB" id="254012at2"/>
<dbReference type="InterPro" id="IPR011989">
    <property type="entry name" value="ARM-like"/>
</dbReference>
<feature type="region of interest" description="Disordered" evidence="1">
    <location>
        <begin position="1"/>
        <end position="35"/>
    </location>
</feature>
<sequence length="397" mass="43089">MTEPANDGPDSTSLGSGANANPANSPMERPLEELPPVEPPSAGFIVQLFLIPALIVAAVIGVWALFGKLAESETDWQQLVTELGSSNEHRRWRAALGLAQVLRNQQIAPDKNGTVLAEEPAVAEALTKLLKESLESKSTLDDDIKHQEFLARTLGSLQADDIVLPVLAEAMQPDPAEDSDRADVRKSSLMSVAMIAGRHFERQAQDAELITASSEDDSAEETVTLAKPLSTPTIADESVLKQLKLAAQDEEASIRHLAAYTWALVSGDEAIKQLELMLLDADEMTRANAAIGLARNGQTDGLPVLIELLELGTQEPDRSDFQNLTTEQQQEELTKRQFEQPIILANSLRAIGSLESLLTSEQREQLKPIVETLSSEHSAANIRMQAGKLAKRFNAAE</sequence>
<dbReference type="STRING" id="1891926.Fuma_03282"/>
<dbReference type="SUPFAM" id="SSF48371">
    <property type="entry name" value="ARM repeat"/>
    <property type="match status" value="1"/>
</dbReference>
<feature type="compositionally biased region" description="Polar residues" evidence="1">
    <location>
        <begin position="9"/>
        <end position="24"/>
    </location>
</feature>
<protein>
    <recommendedName>
        <fullName evidence="5">HEAT repeat protein</fullName>
    </recommendedName>
</protein>
<keyword evidence="2" id="KW-0812">Transmembrane</keyword>
<keyword evidence="2" id="KW-1133">Transmembrane helix</keyword>
<dbReference type="RefSeq" id="WP_077025094.1">
    <property type="nucleotide sequence ID" value="NZ_CP017641.1"/>
</dbReference>
<dbReference type="Proteomes" id="UP000187735">
    <property type="component" value="Chromosome"/>
</dbReference>
<evidence type="ECO:0000256" key="1">
    <source>
        <dbReference type="SAM" id="MobiDB-lite"/>
    </source>
</evidence>
<evidence type="ECO:0000313" key="3">
    <source>
        <dbReference type="EMBL" id="APZ93664.1"/>
    </source>
</evidence>
<dbReference type="KEGG" id="fmr:Fuma_03282"/>
<feature type="transmembrane region" description="Helical" evidence="2">
    <location>
        <begin position="44"/>
        <end position="66"/>
    </location>
</feature>
<name>A0A1P8WHX1_9PLAN</name>
<reference evidence="3 4" key="1">
    <citation type="journal article" date="2016" name="Front. Microbiol.">
        <title>Fuerstia marisgermanicae gen. nov., sp. nov., an Unusual Member of the Phylum Planctomycetes from the German Wadden Sea.</title>
        <authorList>
            <person name="Kohn T."/>
            <person name="Heuer A."/>
            <person name="Jogler M."/>
            <person name="Vollmers J."/>
            <person name="Boedeker C."/>
            <person name="Bunk B."/>
            <person name="Rast P."/>
            <person name="Borchert D."/>
            <person name="Glockner I."/>
            <person name="Freese H.M."/>
            <person name="Klenk H.P."/>
            <person name="Overmann J."/>
            <person name="Kaster A.K."/>
            <person name="Rohde M."/>
            <person name="Wiegand S."/>
            <person name="Jogler C."/>
        </authorList>
    </citation>
    <scope>NUCLEOTIDE SEQUENCE [LARGE SCALE GENOMIC DNA]</scope>
    <source>
        <strain evidence="3 4">NH11</strain>
    </source>
</reference>
<keyword evidence="4" id="KW-1185">Reference proteome</keyword>
<evidence type="ECO:0000256" key="2">
    <source>
        <dbReference type="SAM" id="Phobius"/>
    </source>
</evidence>
<proteinExistence type="predicted"/>